<protein>
    <submittedName>
        <fullName evidence="2">Uncharacterized protein</fullName>
    </submittedName>
</protein>
<reference evidence="2" key="1">
    <citation type="journal article" date="2020" name="Nature">
        <title>Giant virus diversity and host interactions through global metagenomics.</title>
        <authorList>
            <person name="Schulz F."/>
            <person name="Roux S."/>
            <person name="Paez-Espino D."/>
            <person name="Jungbluth S."/>
            <person name="Walsh D.A."/>
            <person name="Denef V.J."/>
            <person name="McMahon K.D."/>
            <person name="Konstantinidis K.T."/>
            <person name="Eloe-Fadrosh E.A."/>
            <person name="Kyrpides N.C."/>
            <person name="Woyke T."/>
        </authorList>
    </citation>
    <scope>NUCLEOTIDE SEQUENCE</scope>
    <source>
        <strain evidence="2">GVMAG-S-1102244-55</strain>
    </source>
</reference>
<accession>A0A6C0KDE8</accession>
<dbReference type="EMBL" id="MN740850">
    <property type="protein sequence ID" value="QHU15136.1"/>
    <property type="molecule type" value="Genomic_DNA"/>
</dbReference>
<evidence type="ECO:0000313" key="2">
    <source>
        <dbReference type="EMBL" id="QHU15136.1"/>
    </source>
</evidence>
<name>A0A6C0KDE8_9ZZZZ</name>
<feature type="region of interest" description="Disordered" evidence="1">
    <location>
        <begin position="15"/>
        <end position="42"/>
    </location>
</feature>
<proteinExistence type="predicted"/>
<evidence type="ECO:0000256" key="1">
    <source>
        <dbReference type="SAM" id="MobiDB-lite"/>
    </source>
</evidence>
<organism evidence="2">
    <name type="scientific">viral metagenome</name>
    <dbReference type="NCBI Taxonomy" id="1070528"/>
    <lineage>
        <taxon>unclassified sequences</taxon>
        <taxon>metagenomes</taxon>
        <taxon>organismal metagenomes</taxon>
    </lineage>
</organism>
<dbReference type="AlphaFoldDB" id="A0A6C0KDE8"/>
<sequence>MSELTFKEIVQKEQNKKLMERKKKNKGTGAGGAKTNENGKKLEEKTRDAYTSICDVVKVLEKTTAKYKVEEVNFNGHILNRAPEGAFKRWDKINGFSKDDKDYKNRGLHGAKNPDDAFIDKVNKIIYWIECKVQEVAGSKCEVLQTYNHKIRNLRERYPGYTIKYIYVLDCNFRKHCPKEISYMIEDNIKIVWEDDENFEETLKSVIE</sequence>